<reference evidence="2" key="1">
    <citation type="journal article" date="2023" name="G3 (Bethesda)">
        <title>Genome assembly and association tests identify interacting loci associated with vigor, precocity, and sex in interspecific pistachio rootstocks.</title>
        <authorList>
            <person name="Palmer W."/>
            <person name="Jacygrad E."/>
            <person name="Sagayaradj S."/>
            <person name="Cavanaugh K."/>
            <person name="Han R."/>
            <person name="Bertier L."/>
            <person name="Beede B."/>
            <person name="Kafkas S."/>
            <person name="Golino D."/>
            <person name="Preece J."/>
            <person name="Michelmore R."/>
        </authorList>
    </citation>
    <scope>NUCLEOTIDE SEQUENCE [LARGE SCALE GENOMIC DNA]</scope>
</reference>
<keyword evidence="2" id="KW-1185">Reference proteome</keyword>
<name>A0ACC1AXI8_9ROSI</name>
<evidence type="ECO:0000313" key="2">
    <source>
        <dbReference type="Proteomes" id="UP001164250"/>
    </source>
</evidence>
<dbReference type="Proteomes" id="UP001164250">
    <property type="component" value="Chromosome 8"/>
</dbReference>
<dbReference type="EMBL" id="CM047904">
    <property type="protein sequence ID" value="KAJ0091378.1"/>
    <property type="molecule type" value="Genomic_DNA"/>
</dbReference>
<sequence>MGLVNPHEIGYSTRNWKHYTVMHSAMNEPRPRKAVSDIVSEIDRYKALEDLSSIDEVTQAECECCGLKEDCTQPYITKVKGSHSGRWVCGLCCEAVKEKLVRTPKTAMEEAVSSHRDFCQKFNTNRLNPKLSLTSVMRNIAKRNYENRNANNLPNSKLARSTSCVPRIDLN</sequence>
<accession>A0ACC1AXI8</accession>
<protein>
    <submittedName>
        <fullName evidence="1">Uncharacterized protein</fullName>
    </submittedName>
</protein>
<evidence type="ECO:0000313" key="1">
    <source>
        <dbReference type="EMBL" id="KAJ0091378.1"/>
    </source>
</evidence>
<gene>
    <name evidence="1" type="ORF">Patl1_12940</name>
</gene>
<organism evidence="1 2">
    <name type="scientific">Pistacia atlantica</name>
    <dbReference type="NCBI Taxonomy" id="434234"/>
    <lineage>
        <taxon>Eukaryota</taxon>
        <taxon>Viridiplantae</taxon>
        <taxon>Streptophyta</taxon>
        <taxon>Embryophyta</taxon>
        <taxon>Tracheophyta</taxon>
        <taxon>Spermatophyta</taxon>
        <taxon>Magnoliopsida</taxon>
        <taxon>eudicotyledons</taxon>
        <taxon>Gunneridae</taxon>
        <taxon>Pentapetalae</taxon>
        <taxon>rosids</taxon>
        <taxon>malvids</taxon>
        <taxon>Sapindales</taxon>
        <taxon>Anacardiaceae</taxon>
        <taxon>Pistacia</taxon>
    </lineage>
</organism>
<proteinExistence type="predicted"/>
<comment type="caution">
    <text evidence="1">The sequence shown here is derived from an EMBL/GenBank/DDBJ whole genome shotgun (WGS) entry which is preliminary data.</text>
</comment>